<dbReference type="Proteomes" id="UP000053676">
    <property type="component" value="Unassembled WGS sequence"/>
</dbReference>
<reference evidence="2" key="1">
    <citation type="journal article" date="2014" name="Nat. Genet.">
        <title>Genome of the human hookworm Necator americanus.</title>
        <authorList>
            <person name="Tang Y.T."/>
            <person name="Gao X."/>
            <person name="Rosa B.A."/>
            <person name="Abubucker S."/>
            <person name="Hallsworth-Pepin K."/>
            <person name="Martin J."/>
            <person name="Tyagi R."/>
            <person name="Heizer E."/>
            <person name="Zhang X."/>
            <person name="Bhonagiri-Palsikar V."/>
            <person name="Minx P."/>
            <person name="Warren W.C."/>
            <person name="Wang Q."/>
            <person name="Zhan B."/>
            <person name="Hotez P.J."/>
            <person name="Sternberg P.W."/>
            <person name="Dougall A."/>
            <person name="Gaze S.T."/>
            <person name="Mulvenna J."/>
            <person name="Sotillo J."/>
            <person name="Ranganathan S."/>
            <person name="Rabelo E.M."/>
            <person name="Wilson R.K."/>
            <person name="Felgner P.L."/>
            <person name="Bethony J."/>
            <person name="Hawdon J.M."/>
            <person name="Gasser R.B."/>
            <person name="Loukas A."/>
            <person name="Mitreva M."/>
        </authorList>
    </citation>
    <scope>NUCLEOTIDE SEQUENCE [LARGE SCALE GENOMIC DNA]</scope>
</reference>
<name>W2U0A6_NECAM</name>
<dbReference type="KEGG" id="nai:NECAME_05839"/>
<accession>W2U0A6</accession>
<sequence>MCDQLFACSLVEGLHLGRSFVLAHEMGHKAPGQRFTADQQCAYFWGRDYKVEIPSGRSMERVN</sequence>
<dbReference type="EMBL" id="KI657497">
    <property type="protein sequence ID" value="ETN86751.1"/>
    <property type="molecule type" value="Genomic_DNA"/>
</dbReference>
<keyword evidence="2" id="KW-1185">Reference proteome</keyword>
<dbReference type="AlphaFoldDB" id="W2U0A6"/>
<gene>
    <name evidence="1" type="ORF">NECAME_05839</name>
</gene>
<evidence type="ECO:0008006" key="3">
    <source>
        <dbReference type="Google" id="ProtNLM"/>
    </source>
</evidence>
<organism evidence="1 2">
    <name type="scientific">Necator americanus</name>
    <name type="common">Human hookworm</name>
    <dbReference type="NCBI Taxonomy" id="51031"/>
    <lineage>
        <taxon>Eukaryota</taxon>
        <taxon>Metazoa</taxon>
        <taxon>Ecdysozoa</taxon>
        <taxon>Nematoda</taxon>
        <taxon>Chromadorea</taxon>
        <taxon>Rhabditida</taxon>
        <taxon>Rhabditina</taxon>
        <taxon>Rhabditomorpha</taxon>
        <taxon>Strongyloidea</taxon>
        <taxon>Ancylostomatidae</taxon>
        <taxon>Bunostominae</taxon>
        <taxon>Necator</taxon>
    </lineage>
</organism>
<evidence type="ECO:0000313" key="1">
    <source>
        <dbReference type="EMBL" id="ETN86751.1"/>
    </source>
</evidence>
<evidence type="ECO:0000313" key="2">
    <source>
        <dbReference type="Proteomes" id="UP000053676"/>
    </source>
</evidence>
<dbReference type="OrthoDB" id="10035764at2759"/>
<proteinExistence type="predicted"/>
<protein>
    <recommendedName>
        <fullName evidence="3">Peptidase M12B domain-containing protein</fullName>
    </recommendedName>
</protein>